<evidence type="ECO:0000313" key="1">
    <source>
        <dbReference type="EMBL" id="OCX70602.1"/>
    </source>
</evidence>
<dbReference type="GeneID" id="60696761"/>
<dbReference type="EMBL" id="LWRY01000160">
    <property type="protein sequence ID" value="OCX70602.1"/>
    <property type="molecule type" value="Genomic_DNA"/>
</dbReference>
<protein>
    <recommendedName>
        <fullName evidence="3">HTH cro/C1-type domain-containing protein</fullName>
    </recommendedName>
</protein>
<gene>
    <name evidence="1" type="ORF">A6M23_13785</name>
</gene>
<proteinExistence type="predicted"/>
<dbReference type="AlphaFoldDB" id="A0A1C2J3Y7"/>
<organism evidence="1 2">
    <name type="scientific">Acidithiobacillus thiooxidans</name>
    <name type="common">Thiobacillus thiooxidans</name>
    <dbReference type="NCBI Taxonomy" id="930"/>
    <lineage>
        <taxon>Bacteria</taxon>
        <taxon>Pseudomonadati</taxon>
        <taxon>Pseudomonadota</taxon>
        <taxon>Acidithiobacillia</taxon>
        <taxon>Acidithiobacillales</taxon>
        <taxon>Acidithiobacillaceae</taxon>
        <taxon>Acidithiobacillus</taxon>
    </lineage>
</organism>
<evidence type="ECO:0000313" key="2">
    <source>
        <dbReference type="Proteomes" id="UP000095008"/>
    </source>
</evidence>
<name>A0A1C2J3Y7_ACITH</name>
<accession>A0A1C2J3Y7</accession>
<keyword evidence="2" id="KW-1185">Reference proteome</keyword>
<dbReference type="RefSeq" id="WP_031572950.1">
    <property type="nucleotide sequence ID" value="NZ_JABBDW010000019.1"/>
</dbReference>
<reference evidence="1" key="1">
    <citation type="journal article" date="2016" name="Int. J. Mol. Sci.">
        <title>Comparative genomics of the extreme acidophile Acidithiobacillus thiooxidans reveals intraspecific divergence and niche adaptation.</title>
        <authorList>
            <person name="Zhang X."/>
            <person name="Feng X."/>
            <person name="Tao J."/>
            <person name="Ma L."/>
            <person name="Xiao Y."/>
            <person name="Liang Y."/>
            <person name="Liu X."/>
            <person name="Yin H."/>
        </authorList>
    </citation>
    <scope>NUCLEOTIDE SEQUENCE [LARGE SCALE GENOMIC DNA]</scope>
    <source>
        <strain evidence="1">DXS-W</strain>
    </source>
</reference>
<evidence type="ECO:0008006" key="3">
    <source>
        <dbReference type="Google" id="ProtNLM"/>
    </source>
</evidence>
<comment type="caution">
    <text evidence="1">The sequence shown here is derived from an EMBL/GenBank/DDBJ whole genome shotgun (WGS) entry which is preliminary data.</text>
</comment>
<dbReference type="Proteomes" id="UP000095008">
    <property type="component" value="Unassembled WGS sequence"/>
</dbReference>
<sequence length="95" mass="10750">MNVKSCREVRKEIAMRLRHCLQGRSAAWLSAGSGLLETVVEAYLAGRREISIAELKCMCMAMDIPVMRFLVHPDPLQEKDLDEQILAEIAFLQGF</sequence>